<evidence type="ECO:0000313" key="1">
    <source>
        <dbReference type="EMBL" id="KAI3770672.1"/>
    </source>
</evidence>
<keyword evidence="2" id="KW-1185">Reference proteome</keyword>
<evidence type="ECO:0000313" key="2">
    <source>
        <dbReference type="Proteomes" id="UP001055879"/>
    </source>
</evidence>
<protein>
    <submittedName>
        <fullName evidence="1">Uncharacterized protein</fullName>
    </submittedName>
</protein>
<dbReference type="EMBL" id="CM042047">
    <property type="protein sequence ID" value="KAI3770672.1"/>
    <property type="molecule type" value="Genomic_DNA"/>
</dbReference>
<name>A0ACB9FHN3_ARCLA</name>
<reference evidence="1 2" key="2">
    <citation type="journal article" date="2022" name="Mol. Ecol. Resour.">
        <title>The genomes of chicory, endive, great burdock and yacon provide insights into Asteraceae paleo-polyploidization history and plant inulin production.</title>
        <authorList>
            <person name="Fan W."/>
            <person name="Wang S."/>
            <person name="Wang H."/>
            <person name="Wang A."/>
            <person name="Jiang F."/>
            <person name="Liu H."/>
            <person name="Zhao H."/>
            <person name="Xu D."/>
            <person name="Zhang Y."/>
        </authorList>
    </citation>
    <scope>NUCLEOTIDE SEQUENCE [LARGE SCALE GENOMIC DNA]</scope>
    <source>
        <strain evidence="2">cv. Niubang</strain>
    </source>
</reference>
<organism evidence="1 2">
    <name type="scientific">Arctium lappa</name>
    <name type="common">Greater burdock</name>
    <name type="synonym">Lappa major</name>
    <dbReference type="NCBI Taxonomy" id="4217"/>
    <lineage>
        <taxon>Eukaryota</taxon>
        <taxon>Viridiplantae</taxon>
        <taxon>Streptophyta</taxon>
        <taxon>Embryophyta</taxon>
        <taxon>Tracheophyta</taxon>
        <taxon>Spermatophyta</taxon>
        <taxon>Magnoliopsida</taxon>
        <taxon>eudicotyledons</taxon>
        <taxon>Gunneridae</taxon>
        <taxon>Pentapetalae</taxon>
        <taxon>asterids</taxon>
        <taxon>campanulids</taxon>
        <taxon>Asterales</taxon>
        <taxon>Asteraceae</taxon>
        <taxon>Carduoideae</taxon>
        <taxon>Cardueae</taxon>
        <taxon>Arctiinae</taxon>
        <taxon>Arctium</taxon>
    </lineage>
</organism>
<dbReference type="Proteomes" id="UP001055879">
    <property type="component" value="Linkage Group LG01"/>
</dbReference>
<reference evidence="2" key="1">
    <citation type="journal article" date="2022" name="Mol. Ecol. Resour.">
        <title>The genomes of chicory, endive, great burdock and yacon provide insights into Asteraceae palaeo-polyploidization history and plant inulin production.</title>
        <authorList>
            <person name="Fan W."/>
            <person name="Wang S."/>
            <person name="Wang H."/>
            <person name="Wang A."/>
            <person name="Jiang F."/>
            <person name="Liu H."/>
            <person name="Zhao H."/>
            <person name="Xu D."/>
            <person name="Zhang Y."/>
        </authorList>
    </citation>
    <scope>NUCLEOTIDE SEQUENCE [LARGE SCALE GENOMIC DNA]</scope>
    <source>
        <strain evidence="2">cv. Niubang</strain>
    </source>
</reference>
<gene>
    <name evidence="1" type="ORF">L6452_01813</name>
</gene>
<accession>A0ACB9FHN3</accession>
<comment type="caution">
    <text evidence="1">The sequence shown here is derived from an EMBL/GenBank/DDBJ whole genome shotgun (WGS) entry which is preliminary data.</text>
</comment>
<sequence length="1166" mass="129964">MSTRFTRGASDPCDQSSELLLLSINKGRSTLLMAPTRKSRSVNKRYSDYVEVSPSKSVANKSGRQKRKLSDMIGSPWTDEEVERFYKAYRKYGKDWKKVAAMVRTRNSEMVEALYTMNRAYLSLPEGTASVVGFIAMVSDHYNALEGSDNDHDNNDFPKLIHKPKKRSHGLLQQNGGEDQLQSRLAGSRDRPMSQLKRRESDGCTVRKRTPRFPINHSSRRDNIGFYISPYKRSQKREVDDVAHGAALALTEASQRGGSPQVSQSPYRTDRMKTTPLKGRQKNLDTARTKLHGNLIDEDCFEGSSGSGGAENGAYIRDTSMFTDTENAAAEDVYQKGRKFYSQKDNNEFDDGGEACSGTGEGLAVGSTGGKFDIEVADENIEQSSSQGKRKRNKKLFFRDETSGLDALQTLADLSLMIQSSKVDSESPVLKEDKPPTGTSDVSGIPGSTGHRRHKNKMSVDKEKLLNEFPRADTSKSGKSKPGRESKVDYKALSEGKQLDQSINKSWKRKNKSSSFEALFNDEEKCASKALCANQDNVPSKNCKSTRLVEYSSSNSNTSRTGADSAVSTALLPASDGVDLPSKRQNKRKMDPNRISNHGEMKLPKISLKDQPNKKTEPQDGTLSLKDKAFCCLSSSMVRRWSTYEWFYSAIDYPWFAKREFVEYLNHVGLGHIPRLTKVEWGVIRSSLGKPRRFSRNFLHEEREKLWQYRESVRKHYTELRSGIREGLPTDLARPLSVGQRVIALHPESREVHDGSVLTVDHDKCRIQFDRPELGVAFVKDIDCMPLNLLDNMPEALRRESSALYRFSMNSGESRLPQSAIGSSMLYTSREHFEQSPTIALMSQRPGHNGSGAPAKAEDNVISQHAPNAPPCSVSQIQAKETDIRALSELTRALDKKEAILTELKLVNDGLMSHKNDTGIAMKASESFKKEYAMVLLQLKEASDQVSSALLNLRQRNTYPGNPLPPWQKLHSSSSGIVGPTSSADNFPSNNQLASSVVEIVNNSRLEAHKLVHTAVQAMSKIKVERNVLSSVVAVLDSLGVGKTPIEYGSSTIRPSEQPNVGTYKHKLNCTPDPLLNSHASNPKLQHDTDETEATFPFELIVSCVATYHMIQMCTERQYPPADVVQMLDSAFTNLHPHCPQNLPIFREIQMCMGRVKTQILALVPS</sequence>
<proteinExistence type="predicted"/>